<dbReference type="InterPro" id="IPR011701">
    <property type="entry name" value="MFS"/>
</dbReference>
<protein>
    <recommendedName>
        <fullName evidence="9">Major facilitator superfamily (MFS) profile domain-containing protein</fullName>
    </recommendedName>
</protein>
<organism evidence="8">
    <name type="scientific">Oikopleura dioica</name>
    <name type="common">Tunicate</name>
    <dbReference type="NCBI Taxonomy" id="34765"/>
    <lineage>
        <taxon>Eukaryota</taxon>
        <taxon>Metazoa</taxon>
        <taxon>Chordata</taxon>
        <taxon>Tunicata</taxon>
        <taxon>Appendicularia</taxon>
        <taxon>Copelata</taxon>
        <taxon>Oikopleuridae</taxon>
        <taxon>Oikopleura</taxon>
    </lineage>
</organism>
<evidence type="ECO:0000313" key="8">
    <source>
        <dbReference type="EMBL" id="CBY30888.1"/>
    </source>
</evidence>
<dbReference type="Gene3D" id="1.20.1250.20">
    <property type="entry name" value="MFS general substrate transporter like domains"/>
    <property type="match status" value="2"/>
</dbReference>
<evidence type="ECO:0000256" key="1">
    <source>
        <dbReference type="ARBA" id="ARBA00004141"/>
    </source>
</evidence>
<feature type="transmembrane region" description="Helical" evidence="7">
    <location>
        <begin position="48"/>
        <end position="72"/>
    </location>
</feature>
<feature type="transmembrane region" description="Helical" evidence="7">
    <location>
        <begin position="287"/>
        <end position="307"/>
    </location>
</feature>
<evidence type="ECO:0000256" key="2">
    <source>
        <dbReference type="ARBA" id="ARBA00022448"/>
    </source>
</evidence>
<evidence type="ECO:0000256" key="3">
    <source>
        <dbReference type="ARBA" id="ARBA00022692"/>
    </source>
</evidence>
<keyword evidence="5 7" id="KW-0472">Membrane</keyword>
<name>E4Y5I8_OIKDI</name>
<comment type="subcellular location">
    <subcellularLocation>
        <location evidence="1">Membrane</location>
        <topology evidence="1">Multi-pass membrane protein</topology>
    </subcellularLocation>
</comment>
<evidence type="ECO:0000256" key="5">
    <source>
        <dbReference type="ARBA" id="ARBA00023136"/>
    </source>
</evidence>
<keyword evidence="2" id="KW-0813">Transport</keyword>
<dbReference type="GO" id="GO:0016020">
    <property type="term" value="C:membrane"/>
    <property type="evidence" value="ECO:0007669"/>
    <property type="project" value="UniProtKB-SubCell"/>
</dbReference>
<dbReference type="AlphaFoldDB" id="E4Y5I8"/>
<keyword evidence="4 7" id="KW-1133">Transmembrane helix</keyword>
<comment type="similarity">
    <text evidence="6">Belongs to the glycoside-pentoside-hexuronide (GPH) cation symporter transporter (TC 2.A.2) family.</text>
</comment>
<gene>
    <name evidence="8" type="ORF">GSOID_T00018834001</name>
</gene>
<feature type="transmembrane region" description="Helical" evidence="7">
    <location>
        <begin position="125"/>
        <end position="146"/>
    </location>
</feature>
<reference evidence="8" key="1">
    <citation type="journal article" date="2010" name="Science">
        <title>Plasticity of animal genome architecture unmasked by rapid evolution of a pelagic tunicate.</title>
        <authorList>
            <person name="Denoeud F."/>
            <person name="Henriet S."/>
            <person name="Mungpakdee S."/>
            <person name="Aury J.M."/>
            <person name="Da Silva C."/>
            <person name="Brinkmann H."/>
            <person name="Mikhaleva J."/>
            <person name="Olsen L.C."/>
            <person name="Jubin C."/>
            <person name="Canestro C."/>
            <person name="Bouquet J.M."/>
            <person name="Danks G."/>
            <person name="Poulain J."/>
            <person name="Campsteijn C."/>
            <person name="Adamski M."/>
            <person name="Cross I."/>
            <person name="Yadetie F."/>
            <person name="Muffato M."/>
            <person name="Louis A."/>
            <person name="Butcher S."/>
            <person name="Tsagkogeorga G."/>
            <person name="Konrad A."/>
            <person name="Singh S."/>
            <person name="Jensen M.F."/>
            <person name="Cong E.H."/>
            <person name="Eikeseth-Otteraa H."/>
            <person name="Noel B."/>
            <person name="Anthouard V."/>
            <person name="Porcel B.M."/>
            <person name="Kachouri-Lafond R."/>
            <person name="Nishino A."/>
            <person name="Ugolini M."/>
            <person name="Chourrout P."/>
            <person name="Nishida H."/>
            <person name="Aasland R."/>
            <person name="Huzurbazar S."/>
            <person name="Westhof E."/>
            <person name="Delsuc F."/>
            <person name="Lehrach H."/>
            <person name="Reinhardt R."/>
            <person name="Weissenbach J."/>
            <person name="Roy S.W."/>
            <person name="Artiguenave F."/>
            <person name="Postlethwait J.H."/>
            <person name="Manak J.R."/>
            <person name="Thompson E.M."/>
            <person name="Jaillon O."/>
            <person name="Du Pasquier L."/>
            <person name="Boudinot P."/>
            <person name="Liberles D.A."/>
            <person name="Volff J.N."/>
            <person name="Philippe H."/>
            <person name="Lenhard B."/>
            <person name="Roest Crollius H."/>
            <person name="Wincker P."/>
            <person name="Chourrout D."/>
        </authorList>
    </citation>
    <scope>NUCLEOTIDE SEQUENCE [LARGE SCALE GENOMIC DNA]</scope>
</reference>
<feature type="transmembrane region" description="Helical" evidence="7">
    <location>
        <begin position="78"/>
        <end position="99"/>
    </location>
</feature>
<accession>E4Y5I8</accession>
<evidence type="ECO:0000256" key="6">
    <source>
        <dbReference type="ARBA" id="ARBA00038193"/>
    </source>
</evidence>
<dbReference type="SUPFAM" id="SSF103473">
    <property type="entry name" value="MFS general substrate transporter"/>
    <property type="match status" value="1"/>
</dbReference>
<dbReference type="EMBL" id="FN654287">
    <property type="protein sequence ID" value="CBY30888.1"/>
    <property type="molecule type" value="Genomic_DNA"/>
</dbReference>
<feature type="transmembrane region" description="Helical" evidence="7">
    <location>
        <begin position="219"/>
        <end position="238"/>
    </location>
</feature>
<dbReference type="PANTHER" id="PTHR19432:SF35">
    <property type="entry name" value="SOLUTE CARRIER FAMILY 45 MEMBER 3 ISOFORM X1"/>
    <property type="match status" value="1"/>
</dbReference>
<feature type="transmembrane region" description="Helical" evidence="7">
    <location>
        <begin position="12"/>
        <end position="36"/>
    </location>
</feature>
<dbReference type="PANTHER" id="PTHR19432">
    <property type="entry name" value="SUGAR TRANSPORTER"/>
    <property type="match status" value="1"/>
</dbReference>
<keyword evidence="3 7" id="KW-0812">Transmembrane</keyword>
<evidence type="ECO:0008006" key="9">
    <source>
        <dbReference type="Google" id="ProtNLM"/>
    </source>
</evidence>
<feature type="transmembrane region" description="Helical" evidence="7">
    <location>
        <begin position="313"/>
        <end position="333"/>
    </location>
</feature>
<feature type="transmembrane region" description="Helical" evidence="7">
    <location>
        <begin position="188"/>
        <end position="207"/>
    </location>
</feature>
<evidence type="ECO:0000256" key="7">
    <source>
        <dbReference type="SAM" id="Phobius"/>
    </source>
</evidence>
<dbReference type="GO" id="GO:0008506">
    <property type="term" value="F:sucrose:proton symporter activity"/>
    <property type="evidence" value="ECO:0007669"/>
    <property type="project" value="TreeGrafter"/>
</dbReference>
<dbReference type="Pfam" id="PF07690">
    <property type="entry name" value="MFS_1"/>
    <property type="match status" value="1"/>
</dbReference>
<dbReference type="InterPro" id="IPR036259">
    <property type="entry name" value="MFS_trans_sf"/>
</dbReference>
<dbReference type="Proteomes" id="UP000011014">
    <property type="component" value="Unassembled WGS sequence"/>
</dbReference>
<sequence length="360" mass="40385">MKISGEKTTGAILLYASFFVYDLFLWTLQVPMYSFLMESFNEKEQAQVMQMVAFICGFAGIVGYVLCAILPISSNGVLQLDIFFISVAVFLVGAVLNLFSVKEEPKKEETQTSVFSVFQNIPAKLLKMCLLFLLIFSACFPFYIFFTTCFAESMFDAHRPTIAANENLTEEEIEKIFTDRLTDGSQKASLIFIAFPAGVMIISLVMEKGKIFRRFGIKNTIFSMLIFMIGTLTFNIFFKTTIGFFLIALGIAFSMVIQISVPYMLLNIYREDPKYPKSRGLSSDNSIISCTFSIAQAVGSLLLSLLIKKTETTTVIIPWCLVSAILATVLALTSIDFGKQSQQEEEKNSRKAIDNRTEKL</sequence>
<feature type="transmembrane region" description="Helical" evidence="7">
    <location>
        <begin position="244"/>
        <end position="266"/>
    </location>
</feature>
<evidence type="ECO:0000256" key="4">
    <source>
        <dbReference type="ARBA" id="ARBA00022989"/>
    </source>
</evidence>
<proteinExistence type="inferred from homology"/>